<dbReference type="OrthoDB" id="5370478at2759"/>
<keyword evidence="4" id="KW-0804">Transcription</keyword>
<dbReference type="CDD" id="cd12148">
    <property type="entry name" value="fungal_TF_MHR"/>
    <property type="match status" value="1"/>
</dbReference>
<protein>
    <recommendedName>
        <fullName evidence="8">Zn(2)-C6 fungal-type domain-containing protein</fullName>
    </recommendedName>
</protein>
<dbReference type="InterPro" id="IPR007219">
    <property type="entry name" value="XnlR_reg_dom"/>
</dbReference>
<dbReference type="PROSITE" id="PS00463">
    <property type="entry name" value="ZN2_CY6_FUNGAL_1"/>
    <property type="match status" value="1"/>
</dbReference>
<proteinExistence type="predicted"/>
<comment type="subcellular location">
    <subcellularLocation>
        <location evidence="1">Nucleus</location>
    </subcellularLocation>
</comment>
<comment type="caution">
    <text evidence="9">The sequence shown here is derived from an EMBL/GenBank/DDBJ whole genome shotgun (WGS) entry which is preliminary data.</text>
</comment>
<dbReference type="InterPro" id="IPR050815">
    <property type="entry name" value="TF_fung"/>
</dbReference>
<evidence type="ECO:0000256" key="2">
    <source>
        <dbReference type="ARBA" id="ARBA00022723"/>
    </source>
</evidence>
<keyword evidence="5" id="KW-0539">Nucleus</keyword>
<feature type="compositionally biased region" description="Basic and acidic residues" evidence="6">
    <location>
        <begin position="375"/>
        <end position="384"/>
    </location>
</feature>
<keyword evidence="7" id="KW-1133">Transmembrane helix</keyword>
<dbReference type="Pfam" id="PF04082">
    <property type="entry name" value="Fungal_trans"/>
    <property type="match status" value="1"/>
</dbReference>
<dbReference type="Gene3D" id="4.10.240.10">
    <property type="entry name" value="Zn(2)-C6 fungal-type DNA-binding domain"/>
    <property type="match status" value="1"/>
</dbReference>
<keyword evidence="10" id="KW-1185">Reference proteome</keyword>
<dbReference type="InterPro" id="IPR036864">
    <property type="entry name" value="Zn2-C6_fun-type_DNA-bd_sf"/>
</dbReference>
<feature type="domain" description="Zn(2)-C6 fungal-type" evidence="8">
    <location>
        <begin position="6"/>
        <end position="38"/>
    </location>
</feature>
<keyword evidence="7" id="KW-0472">Membrane</keyword>
<dbReference type="Proteomes" id="UP000799772">
    <property type="component" value="Unassembled WGS sequence"/>
</dbReference>
<dbReference type="GO" id="GO:0006351">
    <property type="term" value="P:DNA-templated transcription"/>
    <property type="evidence" value="ECO:0007669"/>
    <property type="project" value="InterPro"/>
</dbReference>
<feature type="region of interest" description="Disordered" evidence="6">
    <location>
        <begin position="39"/>
        <end position="91"/>
    </location>
</feature>
<dbReference type="InterPro" id="IPR001138">
    <property type="entry name" value="Zn2Cys6_DnaBD"/>
</dbReference>
<evidence type="ECO:0000256" key="6">
    <source>
        <dbReference type="SAM" id="MobiDB-lite"/>
    </source>
</evidence>
<dbReference type="Pfam" id="PF00172">
    <property type="entry name" value="Zn_clus"/>
    <property type="match status" value="1"/>
</dbReference>
<dbReference type="AlphaFoldDB" id="A0A9P4LZY9"/>
<feature type="non-terminal residue" evidence="9">
    <location>
        <position position="718"/>
    </location>
</feature>
<dbReference type="GO" id="GO:0003677">
    <property type="term" value="F:DNA binding"/>
    <property type="evidence" value="ECO:0007669"/>
    <property type="project" value="InterPro"/>
</dbReference>
<gene>
    <name evidence="9" type="ORF">NA57DRAFT_7307</name>
</gene>
<keyword evidence="2" id="KW-0479">Metal-binding</keyword>
<organism evidence="9 10">
    <name type="scientific">Rhizodiscina lignyota</name>
    <dbReference type="NCBI Taxonomy" id="1504668"/>
    <lineage>
        <taxon>Eukaryota</taxon>
        <taxon>Fungi</taxon>
        <taxon>Dikarya</taxon>
        <taxon>Ascomycota</taxon>
        <taxon>Pezizomycotina</taxon>
        <taxon>Dothideomycetes</taxon>
        <taxon>Pleosporomycetidae</taxon>
        <taxon>Aulographales</taxon>
        <taxon>Rhizodiscinaceae</taxon>
        <taxon>Rhizodiscina</taxon>
    </lineage>
</organism>
<dbReference type="SMART" id="SM00066">
    <property type="entry name" value="GAL4"/>
    <property type="match status" value="1"/>
</dbReference>
<name>A0A9P4LZY9_9PEZI</name>
<dbReference type="PROSITE" id="PS50048">
    <property type="entry name" value="ZN2_CY6_FUNGAL_2"/>
    <property type="match status" value="1"/>
</dbReference>
<evidence type="ECO:0000256" key="1">
    <source>
        <dbReference type="ARBA" id="ARBA00004123"/>
    </source>
</evidence>
<evidence type="ECO:0000256" key="5">
    <source>
        <dbReference type="ARBA" id="ARBA00023242"/>
    </source>
</evidence>
<evidence type="ECO:0000313" key="10">
    <source>
        <dbReference type="Proteomes" id="UP000799772"/>
    </source>
</evidence>
<evidence type="ECO:0000256" key="3">
    <source>
        <dbReference type="ARBA" id="ARBA00023015"/>
    </source>
</evidence>
<dbReference type="CDD" id="cd00067">
    <property type="entry name" value="GAL4"/>
    <property type="match status" value="1"/>
</dbReference>
<keyword evidence="3" id="KW-0805">Transcription regulation</keyword>
<feature type="compositionally biased region" description="Basic and acidic residues" evidence="6">
    <location>
        <begin position="409"/>
        <end position="425"/>
    </location>
</feature>
<evidence type="ECO:0000259" key="8">
    <source>
        <dbReference type="PROSITE" id="PS50048"/>
    </source>
</evidence>
<dbReference type="SUPFAM" id="SSF57701">
    <property type="entry name" value="Zn2/Cys6 DNA-binding domain"/>
    <property type="match status" value="1"/>
</dbReference>
<keyword evidence="7" id="KW-0812">Transmembrane</keyword>
<dbReference type="EMBL" id="ML978140">
    <property type="protein sequence ID" value="KAF2093071.1"/>
    <property type="molecule type" value="Genomic_DNA"/>
</dbReference>
<dbReference type="GO" id="GO:0005634">
    <property type="term" value="C:nucleus"/>
    <property type="evidence" value="ECO:0007669"/>
    <property type="project" value="UniProtKB-SubCell"/>
</dbReference>
<evidence type="ECO:0000256" key="4">
    <source>
        <dbReference type="ARBA" id="ARBA00023163"/>
    </source>
</evidence>
<dbReference type="GO" id="GO:0008270">
    <property type="term" value="F:zinc ion binding"/>
    <property type="evidence" value="ECO:0007669"/>
    <property type="project" value="InterPro"/>
</dbReference>
<evidence type="ECO:0000313" key="9">
    <source>
        <dbReference type="EMBL" id="KAF2093071.1"/>
    </source>
</evidence>
<feature type="transmembrane region" description="Helical" evidence="7">
    <location>
        <begin position="588"/>
        <end position="609"/>
    </location>
</feature>
<dbReference type="PANTHER" id="PTHR47338:SF5">
    <property type="entry name" value="ZN(II)2CYS6 TRANSCRIPTION FACTOR (EUROFUNG)"/>
    <property type="match status" value="1"/>
</dbReference>
<dbReference type="GO" id="GO:0000981">
    <property type="term" value="F:DNA-binding transcription factor activity, RNA polymerase II-specific"/>
    <property type="evidence" value="ECO:0007669"/>
    <property type="project" value="InterPro"/>
</dbReference>
<sequence>MRSSIACSRCRRSKVKCVNNGVNTTCRACENTGRECTYPSPALTGGQAHHVRREGSVGRTVGPEGAPANDTPKRPRPSKKAPPPVTNNAHSRDSIRAIVDALDASILTPKVWIELFEIYQLHFATDMPFLHPPTFLKPLRQASAIQPPSKDFGTSAPSSNVLPPLSPMLLLAFLALTARYHPQLVAHHSPASSNRPSNPRIASEYYAAAAKSRLAGNLGDGLGSPEIERVQSLLMLALFDWGNCQGAKAWISVGVALRYAQILGLQYEAELDDQPLALSHSMKQEASQMGLETNGKTWESGDKGDAFIEREVKRRTFWSCFIMDRYMSSGKFRPQMINARDVRIQLPSSERAFLFGEKVRTLLLADELDDVEGRAEVETHRRMSEAMPHLNGDRRPSPPSRDSPTFSKLKQEGDEHDVERGRWEVGPDEGITSRFVKALDLYGKLIKWSCSGGRRTESTHPPWDPKSSFFQLQHQITKFTESLPRDMTLNPANISAHITSRTSTPYTMLHATILLCNMFLHREFIPFIPLRSTQPEGPLDPPLFPRERYATPVGYWHNSARQLFKSARDLMDLVRTCQEWGVLVETPIVGFAIYVAAFIGVYAINFPWMDTYGYMSTNREIPTATGGAEAARKALEMIGQMRSRLKMADGWFRTIRRTHIYFMRIKKDFRRNIKALSAHGNSIGTNPLTLREGGAGGGQEEFKLLERTLKDFGSLEDE</sequence>
<dbReference type="SMART" id="SM00906">
    <property type="entry name" value="Fungal_trans"/>
    <property type="match status" value="1"/>
</dbReference>
<evidence type="ECO:0000256" key="7">
    <source>
        <dbReference type="SAM" id="Phobius"/>
    </source>
</evidence>
<dbReference type="PANTHER" id="PTHR47338">
    <property type="entry name" value="ZN(II)2CYS6 TRANSCRIPTION FACTOR (EUROFUNG)-RELATED"/>
    <property type="match status" value="1"/>
</dbReference>
<accession>A0A9P4LZY9</accession>
<reference evidence="9" key="1">
    <citation type="journal article" date="2020" name="Stud. Mycol.">
        <title>101 Dothideomycetes genomes: a test case for predicting lifestyles and emergence of pathogens.</title>
        <authorList>
            <person name="Haridas S."/>
            <person name="Albert R."/>
            <person name="Binder M."/>
            <person name="Bloem J."/>
            <person name="Labutti K."/>
            <person name="Salamov A."/>
            <person name="Andreopoulos B."/>
            <person name="Baker S."/>
            <person name="Barry K."/>
            <person name="Bills G."/>
            <person name="Bluhm B."/>
            <person name="Cannon C."/>
            <person name="Castanera R."/>
            <person name="Culley D."/>
            <person name="Daum C."/>
            <person name="Ezra D."/>
            <person name="Gonzalez J."/>
            <person name="Henrissat B."/>
            <person name="Kuo A."/>
            <person name="Liang C."/>
            <person name="Lipzen A."/>
            <person name="Lutzoni F."/>
            <person name="Magnuson J."/>
            <person name="Mondo S."/>
            <person name="Nolan M."/>
            <person name="Ohm R."/>
            <person name="Pangilinan J."/>
            <person name="Park H.-J."/>
            <person name="Ramirez L."/>
            <person name="Alfaro M."/>
            <person name="Sun H."/>
            <person name="Tritt A."/>
            <person name="Yoshinaga Y."/>
            <person name="Zwiers L.-H."/>
            <person name="Turgeon B."/>
            <person name="Goodwin S."/>
            <person name="Spatafora J."/>
            <person name="Crous P."/>
            <person name="Grigoriev I."/>
        </authorList>
    </citation>
    <scope>NUCLEOTIDE SEQUENCE</scope>
    <source>
        <strain evidence="9">CBS 133067</strain>
    </source>
</reference>
<feature type="region of interest" description="Disordered" evidence="6">
    <location>
        <begin position="375"/>
        <end position="425"/>
    </location>
</feature>